<organism evidence="1 2">
    <name type="scientific">Eretmocerus hayati</name>
    <dbReference type="NCBI Taxonomy" id="131215"/>
    <lineage>
        <taxon>Eukaryota</taxon>
        <taxon>Metazoa</taxon>
        <taxon>Ecdysozoa</taxon>
        <taxon>Arthropoda</taxon>
        <taxon>Hexapoda</taxon>
        <taxon>Insecta</taxon>
        <taxon>Pterygota</taxon>
        <taxon>Neoptera</taxon>
        <taxon>Endopterygota</taxon>
        <taxon>Hymenoptera</taxon>
        <taxon>Apocrita</taxon>
        <taxon>Proctotrupomorpha</taxon>
        <taxon>Chalcidoidea</taxon>
        <taxon>Aphelinidae</taxon>
        <taxon>Aphelininae</taxon>
        <taxon>Eretmocerus</taxon>
    </lineage>
</organism>
<evidence type="ECO:0000313" key="2">
    <source>
        <dbReference type="Proteomes" id="UP001239111"/>
    </source>
</evidence>
<comment type="caution">
    <text evidence="1">The sequence shown here is derived from an EMBL/GenBank/DDBJ whole genome shotgun (WGS) entry which is preliminary data.</text>
</comment>
<protein>
    <submittedName>
        <fullName evidence="1">Uncharacterized protein</fullName>
    </submittedName>
</protein>
<name>A0ACC2PU12_9HYME</name>
<keyword evidence="2" id="KW-1185">Reference proteome</keyword>
<gene>
    <name evidence="1" type="ORF">QAD02_022894</name>
</gene>
<proteinExistence type="predicted"/>
<dbReference type="EMBL" id="CM056741">
    <property type="protein sequence ID" value="KAJ8687100.1"/>
    <property type="molecule type" value="Genomic_DNA"/>
</dbReference>
<dbReference type="Proteomes" id="UP001239111">
    <property type="component" value="Chromosome 1"/>
</dbReference>
<accession>A0ACC2PU12</accession>
<reference evidence="1" key="1">
    <citation type="submission" date="2023-04" db="EMBL/GenBank/DDBJ databases">
        <title>A chromosome-level genome assembly of the parasitoid wasp Eretmocerus hayati.</title>
        <authorList>
            <person name="Zhong Y."/>
            <person name="Liu S."/>
            <person name="Liu Y."/>
        </authorList>
    </citation>
    <scope>NUCLEOTIDE SEQUENCE</scope>
    <source>
        <strain evidence="1">ZJU_SS_LIU_2023</strain>
    </source>
</reference>
<evidence type="ECO:0000313" key="1">
    <source>
        <dbReference type="EMBL" id="KAJ8687100.1"/>
    </source>
</evidence>
<sequence>MELEEPLLQGPLLLPPQGMLGQLKKSWHKKFCQIFKASKYGIQRLEIYENQEEALTQQHTQRIVTLEACVKIAPSSQPNVLTLHTKTGVHHFGCFSEAEMASWITAFQTVAFKDDSSNVTVEEDNDLYCTSGEGVFSVRIAETDASRKCGLEVGKNYTLVVGATEMKLMDVNRMLYTWPYQYIRKYGYRDGKFTFEAGRRCGSGEGAFCLEHKNQLEIFRCFVSNKKKMKQMLSGENSPTIDSNDALFHAASNMEAGSRSPLPPSMNSSKNLIDLDIPSFSQNSQKPLLVPISPTEPVKPPLPAKPKPIKPPRKPVFIPKMDKKSIECEVLDLSTSGKYKTLNSPTSPEIPEKNIVLSASGKYKTLNSPSSPEIPEKSILSSVSGKYKTLNSPSSPEVLEKSIVVTDDDKHSYDLVEVRENAWRTHGIDSVLHTERLKQTTHPKSEKDRAEDPRYETMSFPLSSQNSVKSNSSSIIHNIPSPNDPPDYDRLQHFGSIHKNKKKTGYRAPNSSTSSQSSQLMSQISLDSNPCSNNYDLVEDMKTVRIADDSHLGYGIIRKKSNSSIPSPNAMEPKHKIINDTEYAVVSKPKRV</sequence>